<keyword evidence="1" id="KW-0238">DNA-binding</keyword>
<sequence length="189" mass="20235">MEEHRERAAAPLDLIAAALRRERERVGLTLTELAKRAKIAKSTLSQLESGSANPSVETLWALGVALGVPFSRLVDPPVPRVQVIRAGEGPAIYSERAHYTATLLASSPPGARRDIYVLNLEPGPARESQPHMPGTVEHMIVSTGRVLAGPTEAPIEVGPGDYLVYPGDLPHTCRALEPGSSAVMVMEHV</sequence>
<dbReference type="InterPro" id="IPR014710">
    <property type="entry name" value="RmlC-like_jellyroll"/>
</dbReference>
<accession>A0A5B2WYP2</accession>
<evidence type="ECO:0000256" key="1">
    <source>
        <dbReference type="ARBA" id="ARBA00023125"/>
    </source>
</evidence>
<dbReference type="CDD" id="cd00093">
    <property type="entry name" value="HTH_XRE"/>
    <property type="match status" value="1"/>
</dbReference>
<dbReference type="PANTHER" id="PTHR46797:SF1">
    <property type="entry name" value="METHYLPHOSPHONATE SYNTHASE"/>
    <property type="match status" value="1"/>
</dbReference>
<dbReference type="Gene3D" id="2.60.120.10">
    <property type="entry name" value="Jelly Rolls"/>
    <property type="match status" value="1"/>
</dbReference>
<dbReference type="PROSITE" id="PS50943">
    <property type="entry name" value="HTH_CROC1"/>
    <property type="match status" value="1"/>
</dbReference>
<dbReference type="GO" id="GO:0005829">
    <property type="term" value="C:cytosol"/>
    <property type="evidence" value="ECO:0007669"/>
    <property type="project" value="TreeGrafter"/>
</dbReference>
<dbReference type="Gene3D" id="1.10.260.40">
    <property type="entry name" value="lambda repressor-like DNA-binding domains"/>
    <property type="match status" value="1"/>
</dbReference>
<keyword evidence="4" id="KW-1185">Reference proteome</keyword>
<dbReference type="Proteomes" id="UP000323454">
    <property type="component" value="Unassembled WGS sequence"/>
</dbReference>
<dbReference type="GO" id="GO:0003700">
    <property type="term" value="F:DNA-binding transcription factor activity"/>
    <property type="evidence" value="ECO:0007669"/>
    <property type="project" value="TreeGrafter"/>
</dbReference>
<dbReference type="GO" id="GO:0003677">
    <property type="term" value="F:DNA binding"/>
    <property type="evidence" value="ECO:0007669"/>
    <property type="project" value="UniProtKB-KW"/>
</dbReference>
<dbReference type="RefSeq" id="WP_149852668.1">
    <property type="nucleotide sequence ID" value="NZ_VUOB01000053.1"/>
</dbReference>
<comment type="caution">
    <text evidence="3">The sequence shown here is derived from an EMBL/GenBank/DDBJ whole genome shotgun (WGS) entry which is preliminary data.</text>
</comment>
<dbReference type="Pfam" id="PF01381">
    <property type="entry name" value="HTH_3"/>
    <property type="match status" value="1"/>
</dbReference>
<dbReference type="OrthoDB" id="5584941at2"/>
<evidence type="ECO:0000259" key="2">
    <source>
        <dbReference type="PROSITE" id="PS50943"/>
    </source>
</evidence>
<organism evidence="3 4">
    <name type="scientific">Solihabitans fulvus</name>
    <dbReference type="NCBI Taxonomy" id="1892852"/>
    <lineage>
        <taxon>Bacteria</taxon>
        <taxon>Bacillati</taxon>
        <taxon>Actinomycetota</taxon>
        <taxon>Actinomycetes</taxon>
        <taxon>Pseudonocardiales</taxon>
        <taxon>Pseudonocardiaceae</taxon>
        <taxon>Solihabitans</taxon>
    </lineage>
</organism>
<evidence type="ECO:0000313" key="4">
    <source>
        <dbReference type="Proteomes" id="UP000323454"/>
    </source>
</evidence>
<dbReference type="InterPro" id="IPR010982">
    <property type="entry name" value="Lambda_DNA-bd_dom_sf"/>
</dbReference>
<protein>
    <submittedName>
        <fullName evidence="3">Helix-turn-helix domain-containing protein</fullName>
    </submittedName>
</protein>
<proteinExistence type="predicted"/>
<dbReference type="EMBL" id="VUOB01000053">
    <property type="protein sequence ID" value="KAA2256138.1"/>
    <property type="molecule type" value="Genomic_DNA"/>
</dbReference>
<feature type="domain" description="HTH cro/C1-type" evidence="2">
    <location>
        <begin position="19"/>
        <end position="73"/>
    </location>
</feature>
<reference evidence="3 4" key="1">
    <citation type="submission" date="2019-09" db="EMBL/GenBank/DDBJ databases">
        <title>Goodfellowia gen. nov., a new genus of the Pseudonocardineae related to Actinoalloteichus, containing Goodfellowia coeruleoviolacea gen. nov., comb. nov. gen. nov., comb. nov.</title>
        <authorList>
            <person name="Labeda D."/>
        </authorList>
    </citation>
    <scope>NUCLEOTIDE SEQUENCE [LARGE SCALE GENOMIC DNA]</scope>
    <source>
        <strain evidence="3 4">AN110305</strain>
    </source>
</reference>
<reference evidence="3 4" key="2">
    <citation type="submission" date="2019-09" db="EMBL/GenBank/DDBJ databases">
        <authorList>
            <person name="Jin C."/>
        </authorList>
    </citation>
    <scope>NUCLEOTIDE SEQUENCE [LARGE SCALE GENOMIC DNA]</scope>
    <source>
        <strain evidence="3 4">AN110305</strain>
    </source>
</reference>
<dbReference type="InterPro" id="IPR011051">
    <property type="entry name" value="RmlC_Cupin_sf"/>
</dbReference>
<dbReference type="AlphaFoldDB" id="A0A5B2WYP2"/>
<dbReference type="SUPFAM" id="SSF51182">
    <property type="entry name" value="RmlC-like cupins"/>
    <property type="match status" value="1"/>
</dbReference>
<dbReference type="SMART" id="SM00530">
    <property type="entry name" value="HTH_XRE"/>
    <property type="match status" value="1"/>
</dbReference>
<evidence type="ECO:0000313" key="3">
    <source>
        <dbReference type="EMBL" id="KAA2256138.1"/>
    </source>
</evidence>
<dbReference type="SUPFAM" id="SSF47413">
    <property type="entry name" value="lambda repressor-like DNA-binding domains"/>
    <property type="match status" value="1"/>
</dbReference>
<name>A0A5B2WYP2_9PSEU</name>
<dbReference type="InterPro" id="IPR001387">
    <property type="entry name" value="Cro/C1-type_HTH"/>
</dbReference>
<dbReference type="InterPro" id="IPR050807">
    <property type="entry name" value="TransReg_Diox_bact_type"/>
</dbReference>
<gene>
    <name evidence="3" type="ORF">F0L68_27240</name>
</gene>
<dbReference type="PANTHER" id="PTHR46797">
    <property type="entry name" value="HTH-TYPE TRANSCRIPTIONAL REGULATOR"/>
    <property type="match status" value="1"/>
</dbReference>